<proteinExistence type="predicted"/>
<dbReference type="SUPFAM" id="SSF52540">
    <property type="entry name" value="P-loop containing nucleoside triphosphate hydrolases"/>
    <property type="match status" value="1"/>
</dbReference>
<dbReference type="InterPro" id="IPR041685">
    <property type="entry name" value="AAA_GajA/Old/RecF-like"/>
</dbReference>
<name>A0A3M5T3L3_9PSED</name>
<dbReference type="InterPro" id="IPR034139">
    <property type="entry name" value="TOPRIM_OLD"/>
</dbReference>
<evidence type="ECO:0000259" key="2">
    <source>
        <dbReference type="Pfam" id="PF20469"/>
    </source>
</evidence>
<dbReference type="PANTHER" id="PTHR43581:SF4">
    <property type="entry name" value="ATP_GTP PHOSPHATASE"/>
    <property type="match status" value="1"/>
</dbReference>
<protein>
    <submittedName>
        <fullName evidence="3">Uncharacterized protein</fullName>
    </submittedName>
</protein>
<feature type="domain" description="OLD protein-like TOPRIM" evidence="2">
    <location>
        <begin position="503"/>
        <end position="570"/>
    </location>
</feature>
<dbReference type="CDD" id="cd01026">
    <property type="entry name" value="TOPRIM_OLD"/>
    <property type="match status" value="1"/>
</dbReference>
<dbReference type="Pfam" id="PF20469">
    <property type="entry name" value="OLD-like_TOPRIM"/>
    <property type="match status" value="1"/>
</dbReference>
<gene>
    <name evidence="3" type="ORF">ALP32_104007</name>
</gene>
<reference evidence="3 4" key="1">
    <citation type="submission" date="2018-08" db="EMBL/GenBank/DDBJ databases">
        <title>Recombination of ecologically and evolutionarily significant loci maintains genetic cohesion in the Pseudomonas syringae species complex.</title>
        <authorList>
            <person name="Dillon M."/>
            <person name="Thakur S."/>
            <person name="Almeida R.N.D."/>
            <person name="Weir B.S."/>
            <person name="Guttman D.S."/>
        </authorList>
    </citation>
    <scope>NUCLEOTIDE SEQUENCE [LARGE SCALE GENOMIC DNA]</scope>
    <source>
        <strain evidence="3 4">ICMP 9749</strain>
    </source>
</reference>
<dbReference type="InterPro" id="IPR051396">
    <property type="entry name" value="Bact_Antivir_Def_Nuclease"/>
</dbReference>
<dbReference type="Pfam" id="PF13175">
    <property type="entry name" value="AAA_15"/>
    <property type="match status" value="1"/>
</dbReference>
<dbReference type="PANTHER" id="PTHR43581">
    <property type="entry name" value="ATP/GTP PHOSPHATASE"/>
    <property type="match status" value="1"/>
</dbReference>
<evidence type="ECO:0000259" key="1">
    <source>
        <dbReference type="Pfam" id="PF13175"/>
    </source>
</evidence>
<feature type="domain" description="Endonuclease GajA/Old nuclease/RecF-like AAA" evidence="1">
    <location>
        <begin position="70"/>
        <end position="455"/>
    </location>
</feature>
<evidence type="ECO:0000313" key="3">
    <source>
        <dbReference type="EMBL" id="RMU28096.1"/>
    </source>
</evidence>
<comment type="caution">
    <text evidence="3">The sequence shown here is derived from an EMBL/GenBank/DDBJ whole genome shotgun (WGS) entry which is preliminary data.</text>
</comment>
<accession>A0A3M5T3L3</accession>
<dbReference type="EMBL" id="RBTX01000546">
    <property type="protein sequence ID" value="RMU28096.1"/>
    <property type="molecule type" value="Genomic_DNA"/>
</dbReference>
<sequence>MSQLFISTSNNVSCPIAPSSHVIKLLLSSVIAAHCWAPESGFCGNMMPLTLPSFTNGQGCSWALALWRIMHISKMTLVNYRNFSNTTLKFQRGVNTIIGENGSGKSNILRAIRLLLDDTMVRAAYRLEESDFCRSLGEWRGHWIIISVEFEEISADEAVQALFLHGTAAFEDGPLAKATYNLIFRPKKEIRLKLAALGDFDDEELTEIRNAITIDDYETVFTGRSSANFSDPSVYRSIVGDFDVCSFSAETEFPEIGAKVPGFLSVTKEVSLTFIQALRDVVAEFHNNRTNPLFALLKSKSGEIDPVSMLPITQMVRDLNASIEGLEDVQSVRNHIRETIKDAAGETYSPASLSIKSDLPDEAEKLFQSLRLFVGEADDGYDGGIHELSLGGANLIYLTLKLLEFKYQREKLAIANFLLIEEPEAHIHTHIQKTLFDRISYSDAQIIYTTHSTHISEVSNVTNVNILGRQGSYCEAYQPATGLEPSEVRSIQRYLDAVRSNLLFAKSVLLVEGDAEEILIPILVKKVLGLSVDELGISVINIRSTGFKNVAVLFHDLRIRKRCAIVTDLDTTFFDVTPQPTDLEFLASKKRKAIASQKAGAERKVGLDAFVAGNPWVSAFYAPHTFEVDLVSAGNEEAFVRAASKVYKAPHTINEAVEALRSGQPHLVGFRALLMAEYEGKGWFAIMLAEELDHQVAIPPYILQALHFAHGQISPLLLARILQYRVARQIYADPSAQPRLVYCFQNKLPITCKLSY</sequence>
<dbReference type="Gene3D" id="3.40.50.300">
    <property type="entry name" value="P-loop containing nucleotide triphosphate hydrolases"/>
    <property type="match status" value="1"/>
</dbReference>
<evidence type="ECO:0000313" key="4">
    <source>
        <dbReference type="Proteomes" id="UP000281514"/>
    </source>
</evidence>
<organism evidence="3 4">
    <name type="scientific">Pseudomonas avellanae</name>
    <dbReference type="NCBI Taxonomy" id="46257"/>
    <lineage>
        <taxon>Bacteria</taxon>
        <taxon>Pseudomonadati</taxon>
        <taxon>Pseudomonadota</taxon>
        <taxon>Gammaproteobacteria</taxon>
        <taxon>Pseudomonadales</taxon>
        <taxon>Pseudomonadaceae</taxon>
        <taxon>Pseudomonas</taxon>
    </lineage>
</organism>
<dbReference type="Proteomes" id="UP000281514">
    <property type="component" value="Unassembled WGS sequence"/>
</dbReference>
<dbReference type="InterPro" id="IPR027417">
    <property type="entry name" value="P-loop_NTPase"/>
</dbReference>
<dbReference type="AlphaFoldDB" id="A0A3M5T3L3"/>